<dbReference type="Proteomes" id="UP000007490">
    <property type="component" value="Chromosome"/>
</dbReference>
<name>F0TA64_METLA</name>
<dbReference type="STRING" id="877455.Metbo_1792"/>
<evidence type="ECO:0000313" key="2">
    <source>
        <dbReference type="EMBL" id="ADZ10014.1"/>
    </source>
</evidence>
<sequence length="260" mass="28877">MKFSTVIIGAVALVLVFSFVITLFGPIQPLGRLSFVKLENPDMYPGHPHSVLLAKYAEEHNSKCALVVHFAGSSTYSSYLEDGVNSTTDPDGVYIIEVAFIDTQGGGSTSLNQTNFFDSLKVALFGVPDGRYKYMSDGVVYDNYDDMMKHVQKVAKQHGQDGPIPMVWHGTVRTDNPVIAPGCGFPLYFQILTKTYGIIPAYIYCITGLIFPYLESPYTNYELLHASELQYYYNNGYINIDYVKSGVNTAKYYGGTSSYD</sequence>
<reference evidence="3" key="1">
    <citation type="submission" date="2011-02" db="EMBL/GenBank/DDBJ databases">
        <title>Complete sequence of Methanobacterium sp. AL-21.</title>
        <authorList>
            <consortium name="US DOE Joint Genome Institute"/>
            <person name="Lucas S."/>
            <person name="Copeland A."/>
            <person name="Lapidus A."/>
            <person name="Cheng J.-F."/>
            <person name="Goodwin L."/>
            <person name="Pitluck S."/>
            <person name="Chertkov O."/>
            <person name="Detter J.C."/>
            <person name="Han C."/>
            <person name="Tapia R."/>
            <person name="Land M."/>
            <person name="Hauser L."/>
            <person name="Kyrpides N."/>
            <person name="Ivanova N."/>
            <person name="Mikhailova N."/>
            <person name="Pagani I."/>
            <person name="Cadillo-Quiroz H."/>
            <person name="Imachi H."/>
            <person name="Zinder S."/>
            <person name="Liu W."/>
            <person name="Woyke T."/>
        </authorList>
    </citation>
    <scope>NUCLEOTIDE SEQUENCE [LARGE SCALE GENOMIC DNA]</scope>
    <source>
        <strain evidence="3">AL-21</strain>
    </source>
</reference>
<accession>F0TA64</accession>
<dbReference type="eggNOG" id="arCOG03950">
    <property type="taxonomic scope" value="Archaea"/>
</dbReference>
<dbReference type="GeneID" id="10278249"/>
<keyword evidence="1" id="KW-1133">Transmembrane helix</keyword>
<evidence type="ECO:0000256" key="1">
    <source>
        <dbReference type="SAM" id="Phobius"/>
    </source>
</evidence>
<reference evidence="2 3" key="2">
    <citation type="journal article" date="2014" name="Int. J. Syst. Evol. Microbiol.">
        <title>Methanobacterium paludis sp. nov. and a novel strain of Methanobacterium lacus isolated from northern peatlands.</title>
        <authorList>
            <person name="Cadillo-Quiroz H."/>
            <person name="Brauer S.L."/>
            <person name="Goodson N."/>
            <person name="Yavitt J.B."/>
            <person name="Zinder S.H."/>
        </authorList>
    </citation>
    <scope>NUCLEOTIDE SEQUENCE [LARGE SCALE GENOMIC DNA]</scope>
    <source>
        <strain evidence="2 3">AL-21</strain>
    </source>
</reference>
<keyword evidence="1" id="KW-0472">Membrane</keyword>
<dbReference type="EMBL" id="CP002551">
    <property type="protein sequence ID" value="ADZ10014.1"/>
    <property type="molecule type" value="Genomic_DNA"/>
</dbReference>
<proteinExistence type="predicted"/>
<feature type="transmembrane region" description="Helical" evidence="1">
    <location>
        <begin position="6"/>
        <end position="27"/>
    </location>
</feature>
<keyword evidence="1" id="KW-0812">Transmembrane</keyword>
<keyword evidence="3" id="KW-1185">Reference proteome</keyword>
<dbReference type="OrthoDB" id="80401at2157"/>
<protein>
    <submittedName>
        <fullName evidence="2">Uncharacterized protein</fullName>
    </submittedName>
</protein>
<dbReference type="HOGENOM" id="CLU_1207616_0_0_2"/>
<organism evidence="2 3">
    <name type="scientific">Methanobacterium lacus (strain AL-21)</name>
    <dbReference type="NCBI Taxonomy" id="877455"/>
    <lineage>
        <taxon>Archaea</taxon>
        <taxon>Methanobacteriati</taxon>
        <taxon>Methanobacteriota</taxon>
        <taxon>Methanomada group</taxon>
        <taxon>Methanobacteria</taxon>
        <taxon>Methanobacteriales</taxon>
        <taxon>Methanobacteriaceae</taxon>
        <taxon>Methanobacterium</taxon>
    </lineage>
</organism>
<dbReference type="RefSeq" id="WP_013645365.1">
    <property type="nucleotide sequence ID" value="NC_015216.1"/>
</dbReference>
<dbReference type="AlphaFoldDB" id="F0TA64"/>
<evidence type="ECO:0000313" key="3">
    <source>
        <dbReference type="Proteomes" id="UP000007490"/>
    </source>
</evidence>
<dbReference type="KEGG" id="mel:Metbo_1792"/>
<gene>
    <name evidence="2" type="ordered locus">Metbo_1792</name>
</gene>